<dbReference type="PANTHER" id="PTHR24421">
    <property type="entry name" value="NITRATE/NITRITE SENSOR PROTEIN NARX-RELATED"/>
    <property type="match status" value="1"/>
</dbReference>
<comment type="caution">
    <text evidence="8">The sequence shown here is derived from an EMBL/GenBank/DDBJ whole genome shotgun (WGS) entry which is preliminary data.</text>
</comment>
<dbReference type="CDD" id="cd00130">
    <property type="entry name" value="PAS"/>
    <property type="match status" value="4"/>
</dbReference>
<dbReference type="RefSeq" id="WP_091784441.1">
    <property type="nucleotide sequence ID" value="NZ_FNDI01000019.1"/>
</dbReference>
<gene>
    <name evidence="8" type="ORF">SAMN04487926_119101</name>
</gene>
<dbReference type="PROSITE" id="PS50109">
    <property type="entry name" value="HIS_KIN"/>
    <property type="match status" value="1"/>
</dbReference>
<feature type="domain" description="PAC" evidence="7">
    <location>
        <begin position="105"/>
        <end position="155"/>
    </location>
</feature>
<dbReference type="EMBL" id="FNDI01000019">
    <property type="protein sequence ID" value="SDI56987.1"/>
    <property type="molecule type" value="Genomic_DNA"/>
</dbReference>
<dbReference type="NCBIfam" id="TIGR00229">
    <property type="entry name" value="sensory_box"/>
    <property type="match status" value="4"/>
</dbReference>
<dbReference type="Gene3D" id="3.30.565.10">
    <property type="entry name" value="Histidine kinase-like ATPase, C-terminal domain"/>
    <property type="match status" value="1"/>
</dbReference>
<dbReference type="Pfam" id="PF08448">
    <property type="entry name" value="PAS_4"/>
    <property type="match status" value="3"/>
</dbReference>
<dbReference type="InterPro" id="IPR001610">
    <property type="entry name" value="PAC"/>
</dbReference>
<dbReference type="Pfam" id="PF07730">
    <property type="entry name" value="HisKA_3"/>
    <property type="match status" value="1"/>
</dbReference>
<dbReference type="InterPro" id="IPR036890">
    <property type="entry name" value="HATPase_C_sf"/>
</dbReference>
<evidence type="ECO:0000256" key="4">
    <source>
        <dbReference type="SAM" id="Coils"/>
    </source>
</evidence>
<dbReference type="CDD" id="cd16917">
    <property type="entry name" value="HATPase_UhpB-NarQ-NarX-like"/>
    <property type="match status" value="1"/>
</dbReference>
<dbReference type="Gene3D" id="1.20.5.1930">
    <property type="match status" value="1"/>
</dbReference>
<dbReference type="GO" id="GO:0000155">
    <property type="term" value="F:phosphorelay sensor kinase activity"/>
    <property type="evidence" value="ECO:0007669"/>
    <property type="project" value="InterPro"/>
</dbReference>
<keyword evidence="1" id="KW-0808">Transferase</keyword>
<protein>
    <submittedName>
        <fullName evidence="8">PAS domain S-box-containing protein</fullName>
    </submittedName>
</protein>
<proteinExistence type="predicted"/>
<evidence type="ECO:0000256" key="3">
    <source>
        <dbReference type="ARBA" id="ARBA00023012"/>
    </source>
</evidence>
<feature type="domain" description="PAC" evidence="7">
    <location>
        <begin position="335"/>
        <end position="402"/>
    </location>
</feature>
<dbReference type="GO" id="GO:0046983">
    <property type="term" value="F:protein dimerization activity"/>
    <property type="evidence" value="ECO:0007669"/>
    <property type="project" value="InterPro"/>
</dbReference>
<dbReference type="InterPro" id="IPR003594">
    <property type="entry name" value="HATPase_dom"/>
</dbReference>
<dbReference type="SMART" id="SM00086">
    <property type="entry name" value="PAC"/>
    <property type="match status" value="4"/>
</dbReference>
<reference evidence="8" key="1">
    <citation type="submission" date="2016-10" db="EMBL/GenBank/DDBJ databases">
        <authorList>
            <person name="Varghese N."/>
            <person name="Submissions S."/>
        </authorList>
    </citation>
    <scope>NUCLEOTIDE SEQUENCE [LARGE SCALE GENOMIC DNA]</scope>
    <source>
        <strain evidence="8">YR281</strain>
    </source>
</reference>
<dbReference type="InterPro" id="IPR035965">
    <property type="entry name" value="PAS-like_dom_sf"/>
</dbReference>
<dbReference type="InterPro" id="IPR005467">
    <property type="entry name" value="His_kinase_dom"/>
</dbReference>
<evidence type="ECO:0000313" key="9">
    <source>
        <dbReference type="Proteomes" id="UP000198900"/>
    </source>
</evidence>
<dbReference type="InterPro" id="IPR011712">
    <property type="entry name" value="Sig_transdc_His_kin_sub3_dim/P"/>
</dbReference>
<dbReference type="SMART" id="SM00091">
    <property type="entry name" value="PAS"/>
    <property type="match status" value="4"/>
</dbReference>
<feature type="domain" description="PAS" evidence="6">
    <location>
        <begin position="40"/>
        <end position="76"/>
    </location>
</feature>
<dbReference type="Proteomes" id="UP000198900">
    <property type="component" value="Unassembled WGS sequence"/>
</dbReference>
<keyword evidence="9" id="KW-1185">Reference proteome</keyword>
<accession>A0A7Z7BBH0</accession>
<organism evidence="8 9">
    <name type="scientific">Paraburkholderia steynii</name>
    <dbReference type="NCBI Taxonomy" id="1245441"/>
    <lineage>
        <taxon>Bacteria</taxon>
        <taxon>Pseudomonadati</taxon>
        <taxon>Pseudomonadota</taxon>
        <taxon>Betaproteobacteria</taxon>
        <taxon>Burkholderiales</taxon>
        <taxon>Burkholderiaceae</taxon>
        <taxon>Paraburkholderia</taxon>
    </lineage>
</organism>
<name>A0A7Z7BBH0_9BURK</name>
<feature type="domain" description="PAC" evidence="7">
    <location>
        <begin position="476"/>
        <end position="529"/>
    </location>
</feature>
<evidence type="ECO:0000256" key="2">
    <source>
        <dbReference type="ARBA" id="ARBA00022777"/>
    </source>
</evidence>
<evidence type="ECO:0000259" key="5">
    <source>
        <dbReference type="PROSITE" id="PS50109"/>
    </source>
</evidence>
<dbReference type="PANTHER" id="PTHR24421:SF59">
    <property type="entry name" value="OXYGEN SENSOR HISTIDINE KINASE NREB"/>
    <property type="match status" value="1"/>
</dbReference>
<sequence>MKKRGQDDLARQNAQLRKERDHLRRLLAERTERLHLKSFALDLVREAAYLIGENGRFAYVNDASCRALGYSADELLQMTVMDIDPSWSLDRSTDLLATLRSIGSHVFESTHRRRDGSLFLVEINISYFEYSGSAYKLALVRDITERKKVEEQLHASEQAFRAVVEHSPDYIARYDLNYRRVYVNPARLKLIARTASEMLGTTPVEPSSLLDPSTYQKRLQTVVATGKEFAEEVQFRNAAGETRWGHMRIVPEFAPDGQVSSLLVIGRDIHELKRSEQLFRTLTENLPDFIIRFNSECRPSYVNPAVAKAFGMKQEDFVGKRLRELKPISEPAQNDSLEAGIRRAFEEGQPNQYEAHWQLTDHERCYEIRHVPEKDSEGRVVSVLGIGRDITRLRTAELALRASERAYRTLAENAPDPIIRYDRNCNRIYVNPEYERVTGHKAEHVLGRSPAEISYGPAHLISPFTEKLAGIMDSGMPEDMDYTYEMNGKTVWWYVRAVPEYGDHGTIQSVLTIWRNVTERKEAERRLLESYELLRELASRRETAREEERRRIAREMHDELGQHLTALRMGVSALRLQFGHEHPALAERIQNMLSLSDRTIQVVRDVVSSLRPAVLDAGIAAALEWLAAEFSRMNGHIACRLRVIEADLALSEELAVALFRIVQEALTNITRHARARQVVVTLKRRGDDCVLEVCDDGQGFDPVAIRKKSFGLAGMKERVLMLGGKISIASTRGAGTAVKVSIPIARRAANA</sequence>
<dbReference type="GO" id="GO:0016020">
    <property type="term" value="C:membrane"/>
    <property type="evidence" value="ECO:0007669"/>
    <property type="project" value="InterPro"/>
</dbReference>
<feature type="coiled-coil region" evidence="4">
    <location>
        <begin position="6"/>
        <end position="33"/>
    </location>
</feature>
<feature type="domain" description="PAS" evidence="6">
    <location>
        <begin position="403"/>
        <end position="449"/>
    </location>
</feature>
<evidence type="ECO:0000256" key="1">
    <source>
        <dbReference type="ARBA" id="ARBA00022679"/>
    </source>
</evidence>
<dbReference type="Pfam" id="PF13426">
    <property type="entry name" value="PAS_9"/>
    <property type="match status" value="1"/>
</dbReference>
<dbReference type="SMART" id="SM00387">
    <property type="entry name" value="HATPase_c"/>
    <property type="match status" value="1"/>
</dbReference>
<feature type="domain" description="PAC" evidence="7">
    <location>
        <begin position="229"/>
        <end position="281"/>
    </location>
</feature>
<dbReference type="InterPro" id="IPR050482">
    <property type="entry name" value="Sensor_HK_TwoCompSys"/>
</dbReference>
<dbReference type="SUPFAM" id="SSF55874">
    <property type="entry name" value="ATPase domain of HSP90 chaperone/DNA topoisomerase II/histidine kinase"/>
    <property type="match status" value="1"/>
</dbReference>
<dbReference type="InterPro" id="IPR000700">
    <property type="entry name" value="PAS-assoc_C"/>
</dbReference>
<keyword evidence="4" id="KW-0175">Coiled coil</keyword>
<evidence type="ECO:0000259" key="7">
    <source>
        <dbReference type="PROSITE" id="PS50113"/>
    </source>
</evidence>
<feature type="domain" description="Histidine kinase" evidence="5">
    <location>
        <begin position="555"/>
        <end position="746"/>
    </location>
</feature>
<dbReference type="InterPro" id="IPR013656">
    <property type="entry name" value="PAS_4"/>
</dbReference>
<feature type="domain" description="PAS" evidence="6">
    <location>
        <begin position="275"/>
        <end position="348"/>
    </location>
</feature>
<keyword evidence="3" id="KW-0902">Two-component regulatory system</keyword>
<feature type="domain" description="PAS" evidence="6">
    <location>
        <begin position="156"/>
        <end position="204"/>
    </location>
</feature>
<dbReference type="PROSITE" id="PS50113">
    <property type="entry name" value="PAC"/>
    <property type="match status" value="4"/>
</dbReference>
<keyword evidence="2" id="KW-0418">Kinase</keyword>
<evidence type="ECO:0000259" key="6">
    <source>
        <dbReference type="PROSITE" id="PS50112"/>
    </source>
</evidence>
<dbReference type="InterPro" id="IPR000014">
    <property type="entry name" value="PAS"/>
</dbReference>
<dbReference type="PROSITE" id="PS50112">
    <property type="entry name" value="PAS"/>
    <property type="match status" value="4"/>
</dbReference>
<dbReference type="AlphaFoldDB" id="A0A7Z7BBH0"/>
<dbReference type="Gene3D" id="3.30.450.20">
    <property type="entry name" value="PAS domain"/>
    <property type="match status" value="4"/>
</dbReference>
<evidence type="ECO:0000313" key="8">
    <source>
        <dbReference type="EMBL" id="SDI56987.1"/>
    </source>
</evidence>
<dbReference type="Pfam" id="PF02518">
    <property type="entry name" value="HATPase_c"/>
    <property type="match status" value="1"/>
</dbReference>
<dbReference type="SUPFAM" id="SSF55785">
    <property type="entry name" value="PYP-like sensor domain (PAS domain)"/>
    <property type="match status" value="4"/>
</dbReference>